<dbReference type="Pfam" id="PF13649">
    <property type="entry name" value="Methyltransf_25"/>
    <property type="match status" value="1"/>
</dbReference>
<protein>
    <recommendedName>
        <fullName evidence="1">Methyltransferase domain-containing protein</fullName>
    </recommendedName>
</protein>
<evidence type="ECO:0000313" key="2">
    <source>
        <dbReference type="EMBL" id="ANE05328.1"/>
    </source>
</evidence>
<dbReference type="AlphaFoldDB" id="A0A172QXG1"/>
<dbReference type="InterPro" id="IPR029063">
    <property type="entry name" value="SAM-dependent_MTases_sf"/>
</dbReference>
<reference evidence="2 3" key="1">
    <citation type="submission" date="2016-05" db="EMBL/GenBank/DDBJ databases">
        <title>Complete genome sequence of Corynebacterium crudilactis, a new Corynebacterium species isolated from raw cow's milk.</title>
        <authorList>
            <person name="Christian R."/>
            <person name="Zimmermann J."/>
            <person name="Lipski A."/>
            <person name="Kalinowski J."/>
        </authorList>
    </citation>
    <scope>NUCLEOTIDE SEQUENCE [LARGE SCALE GENOMIC DNA]</scope>
    <source>
        <strain evidence="2 3">JZ16</strain>
    </source>
</reference>
<gene>
    <name evidence="2" type="ORF">ccrud_07340</name>
</gene>
<organism evidence="2 3">
    <name type="scientific">Corynebacterium crudilactis</name>
    <dbReference type="NCBI Taxonomy" id="1652495"/>
    <lineage>
        <taxon>Bacteria</taxon>
        <taxon>Bacillati</taxon>
        <taxon>Actinomycetota</taxon>
        <taxon>Actinomycetes</taxon>
        <taxon>Mycobacteriales</taxon>
        <taxon>Corynebacteriaceae</taxon>
        <taxon>Corynebacterium</taxon>
    </lineage>
</organism>
<keyword evidence="3" id="KW-1185">Reference proteome</keyword>
<dbReference type="EMBL" id="CP015622">
    <property type="protein sequence ID" value="ANE05328.1"/>
    <property type="molecule type" value="Genomic_DNA"/>
</dbReference>
<name>A0A172QXG1_9CORY</name>
<evidence type="ECO:0000259" key="1">
    <source>
        <dbReference type="Pfam" id="PF13649"/>
    </source>
</evidence>
<dbReference type="KEGG" id="ccjz:ccrud_07340"/>
<dbReference type="CDD" id="cd02440">
    <property type="entry name" value="AdoMet_MTases"/>
    <property type="match status" value="1"/>
</dbReference>
<dbReference type="SUPFAM" id="SSF53335">
    <property type="entry name" value="S-adenosyl-L-methionine-dependent methyltransferases"/>
    <property type="match status" value="1"/>
</dbReference>
<proteinExistence type="predicted"/>
<dbReference type="InterPro" id="IPR041698">
    <property type="entry name" value="Methyltransf_25"/>
</dbReference>
<dbReference type="Proteomes" id="UP000076929">
    <property type="component" value="Chromosome"/>
</dbReference>
<evidence type="ECO:0000313" key="3">
    <source>
        <dbReference type="Proteomes" id="UP000076929"/>
    </source>
</evidence>
<accession>A0A172QXG1</accession>
<dbReference type="Gene3D" id="3.40.50.150">
    <property type="entry name" value="Vaccinia Virus protein VP39"/>
    <property type="match status" value="1"/>
</dbReference>
<feature type="domain" description="Methyltransferase" evidence="1">
    <location>
        <begin position="49"/>
        <end position="139"/>
    </location>
</feature>
<sequence>MNEDLDFGVRDSYEARADEYIDILGDVEAMSQVDRQLIEDWAQSVRGCIVAAGSGPGHWTAHLQDLGVDIKGIDLVQAFIDSARLRFPQVKFQQGSIDALPIKKSELTGLLAWYSVIHIEPNRLISILREFARCVAPGGSLLIGFFEGPKIEAFNHAVTTAYFWPVVEMSRLLDESGFETVEVHTRVDIGSRPHAAIIAKRTA</sequence>
<dbReference type="STRING" id="1652495.ccrud_07340"/>